<name>A0ABV1HDM0_9FIRM</name>
<proteinExistence type="inferred from homology"/>
<accession>A0ABV1HDM0</accession>
<feature type="domain" description="Hemerythrin-like" evidence="4">
    <location>
        <begin position="12"/>
        <end position="125"/>
    </location>
</feature>
<evidence type="ECO:0000256" key="2">
    <source>
        <dbReference type="ARBA" id="ARBA00022723"/>
    </source>
</evidence>
<dbReference type="CDD" id="cd12107">
    <property type="entry name" value="Hemerythrin"/>
    <property type="match status" value="2"/>
</dbReference>
<dbReference type="InterPro" id="IPR035938">
    <property type="entry name" value="Hemerythrin-like_sf"/>
</dbReference>
<feature type="domain" description="Hemerythrin-like" evidence="4">
    <location>
        <begin position="148"/>
        <end position="263"/>
    </location>
</feature>
<reference evidence="5 6" key="1">
    <citation type="submission" date="2024-03" db="EMBL/GenBank/DDBJ databases">
        <title>Human intestinal bacterial collection.</title>
        <authorList>
            <person name="Pauvert C."/>
            <person name="Hitch T.C.A."/>
            <person name="Clavel T."/>
        </authorList>
    </citation>
    <scope>NUCLEOTIDE SEQUENCE [LARGE SCALE GENOMIC DNA]</scope>
    <source>
        <strain evidence="5 6">CLA-AA-H185</strain>
    </source>
</reference>
<dbReference type="PANTHER" id="PTHR37164:SF1">
    <property type="entry name" value="BACTERIOHEMERYTHRIN"/>
    <property type="match status" value="1"/>
</dbReference>
<dbReference type="NCBIfam" id="TIGR02481">
    <property type="entry name" value="hemeryth_dom"/>
    <property type="match status" value="2"/>
</dbReference>
<keyword evidence="3" id="KW-0408">Iron</keyword>
<protein>
    <submittedName>
        <fullName evidence="5">Hemerythrin family protein</fullName>
    </submittedName>
</protein>
<evidence type="ECO:0000313" key="6">
    <source>
        <dbReference type="Proteomes" id="UP001454489"/>
    </source>
</evidence>
<dbReference type="InterPro" id="IPR050669">
    <property type="entry name" value="Hemerythrin"/>
</dbReference>
<gene>
    <name evidence="5" type="ORF">WMO43_06950</name>
</gene>
<comment type="similarity">
    <text evidence="1">Belongs to the hemerythrin family.</text>
</comment>
<dbReference type="NCBIfam" id="NF033749">
    <property type="entry name" value="bact_hemeryth"/>
    <property type="match status" value="2"/>
</dbReference>
<comment type="caution">
    <text evidence="5">The sequence shown here is derived from an EMBL/GenBank/DDBJ whole genome shotgun (WGS) entry which is preliminary data.</text>
</comment>
<keyword evidence="2" id="KW-0479">Metal-binding</keyword>
<keyword evidence="6" id="KW-1185">Reference proteome</keyword>
<sequence>MYQFTEDCRIGIPEIDEEHKKLFQMVNEAFVLLAEPSATVVGVKNLVLALKKYAATHFIHEEAYMDEIKDPELPRQKKEHEQFKEKVNEVDLEALNDENGKEVLTELLEFLSRWLYHHILGSDTMIGKMPALDEEEDPFAFTEKYKLGVELIDSEHQRLFEIIRETNELTNDVLFNDKYDDIKKIISELKDYTIKHFGDEEEYMEKIGYSGLEAQKVAHQAFVDRLNEVNLEAVDGDQEGYLHELIEFLLGWLANHILKMDKKIPMEE</sequence>
<organism evidence="5 6">
    <name type="scientific">Maccoyibacter intestinihominis</name>
    <dbReference type="NCBI Taxonomy" id="3133499"/>
    <lineage>
        <taxon>Bacteria</taxon>
        <taxon>Bacillati</taxon>
        <taxon>Bacillota</taxon>
        <taxon>Clostridia</taxon>
        <taxon>Lachnospirales</taxon>
        <taxon>Lachnospiraceae</taxon>
        <taxon>Maccoyibacter</taxon>
    </lineage>
</organism>
<dbReference type="Proteomes" id="UP001454489">
    <property type="component" value="Unassembled WGS sequence"/>
</dbReference>
<dbReference type="PANTHER" id="PTHR37164">
    <property type="entry name" value="BACTERIOHEMERYTHRIN"/>
    <property type="match status" value="1"/>
</dbReference>
<dbReference type="InterPro" id="IPR012312">
    <property type="entry name" value="Hemerythrin-like"/>
</dbReference>
<evidence type="ECO:0000313" key="5">
    <source>
        <dbReference type="EMBL" id="MEQ2557603.1"/>
    </source>
</evidence>
<dbReference type="SUPFAM" id="SSF47188">
    <property type="entry name" value="Hemerythrin-like"/>
    <property type="match status" value="2"/>
</dbReference>
<dbReference type="InterPro" id="IPR012827">
    <property type="entry name" value="Hemerythrin_metal-bd"/>
</dbReference>
<dbReference type="Gene3D" id="1.20.120.50">
    <property type="entry name" value="Hemerythrin-like"/>
    <property type="match status" value="2"/>
</dbReference>
<evidence type="ECO:0000259" key="4">
    <source>
        <dbReference type="Pfam" id="PF01814"/>
    </source>
</evidence>
<evidence type="ECO:0000256" key="1">
    <source>
        <dbReference type="ARBA" id="ARBA00010587"/>
    </source>
</evidence>
<dbReference type="RefSeq" id="WP_353530694.1">
    <property type="nucleotide sequence ID" value="NZ_JBBMEX010000006.1"/>
</dbReference>
<dbReference type="Pfam" id="PF01814">
    <property type="entry name" value="Hemerythrin"/>
    <property type="match status" value="2"/>
</dbReference>
<dbReference type="EMBL" id="JBBMEX010000006">
    <property type="protein sequence ID" value="MEQ2557603.1"/>
    <property type="molecule type" value="Genomic_DNA"/>
</dbReference>
<evidence type="ECO:0000256" key="3">
    <source>
        <dbReference type="ARBA" id="ARBA00023004"/>
    </source>
</evidence>